<gene>
    <name evidence="2" type="ORF">LCGC14_2802840</name>
</gene>
<dbReference type="Gene3D" id="3.30.450.40">
    <property type="match status" value="1"/>
</dbReference>
<organism evidence="2">
    <name type="scientific">marine sediment metagenome</name>
    <dbReference type="NCBI Taxonomy" id="412755"/>
    <lineage>
        <taxon>unclassified sequences</taxon>
        <taxon>metagenomes</taxon>
        <taxon>ecological metagenomes</taxon>
    </lineage>
</organism>
<dbReference type="PANTHER" id="PTHR45138:SF9">
    <property type="entry name" value="DIGUANYLATE CYCLASE DGCM-RELATED"/>
    <property type="match status" value="1"/>
</dbReference>
<dbReference type="Pfam" id="PF13185">
    <property type="entry name" value="GAF_2"/>
    <property type="match status" value="1"/>
</dbReference>
<feature type="domain" description="GGDEF" evidence="1">
    <location>
        <begin position="155"/>
        <end position="287"/>
    </location>
</feature>
<feature type="non-terminal residue" evidence="2">
    <location>
        <position position="1"/>
    </location>
</feature>
<dbReference type="AlphaFoldDB" id="A0A0F8YM83"/>
<dbReference type="InterPro" id="IPR050469">
    <property type="entry name" value="Diguanylate_Cyclase"/>
</dbReference>
<dbReference type="SUPFAM" id="SSF55073">
    <property type="entry name" value="Nucleotide cyclase"/>
    <property type="match status" value="1"/>
</dbReference>
<protein>
    <recommendedName>
        <fullName evidence="1">GGDEF domain-containing protein</fullName>
    </recommendedName>
</protein>
<dbReference type="InterPro" id="IPR000160">
    <property type="entry name" value="GGDEF_dom"/>
</dbReference>
<dbReference type="SUPFAM" id="SSF55781">
    <property type="entry name" value="GAF domain-like"/>
    <property type="match status" value="1"/>
</dbReference>
<dbReference type="Gene3D" id="3.30.70.270">
    <property type="match status" value="1"/>
</dbReference>
<dbReference type="InterPro" id="IPR029787">
    <property type="entry name" value="Nucleotide_cyclase"/>
</dbReference>
<proteinExistence type="predicted"/>
<name>A0A0F8YM83_9ZZZZ</name>
<reference evidence="2" key="1">
    <citation type="journal article" date="2015" name="Nature">
        <title>Complex archaea that bridge the gap between prokaryotes and eukaryotes.</title>
        <authorList>
            <person name="Spang A."/>
            <person name="Saw J.H."/>
            <person name="Jorgensen S.L."/>
            <person name="Zaremba-Niedzwiedzka K."/>
            <person name="Martijn J."/>
            <person name="Lind A.E."/>
            <person name="van Eijk R."/>
            <person name="Schleper C."/>
            <person name="Guy L."/>
            <person name="Ettema T.J."/>
        </authorList>
    </citation>
    <scope>NUCLEOTIDE SEQUENCE</scope>
</reference>
<dbReference type="PANTHER" id="PTHR45138">
    <property type="entry name" value="REGULATORY COMPONENTS OF SENSORY TRANSDUCTION SYSTEM"/>
    <property type="match status" value="1"/>
</dbReference>
<accession>A0A0F8YM83</accession>
<dbReference type="GO" id="GO:0005886">
    <property type="term" value="C:plasma membrane"/>
    <property type="evidence" value="ECO:0007669"/>
    <property type="project" value="TreeGrafter"/>
</dbReference>
<dbReference type="GO" id="GO:0043709">
    <property type="term" value="P:cell adhesion involved in single-species biofilm formation"/>
    <property type="evidence" value="ECO:0007669"/>
    <property type="project" value="TreeGrafter"/>
</dbReference>
<evidence type="ECO:0000313" key="2">
    <source>
        <dbReference type="EMBL" id="KKK82493.1"/>
    </source>
</evidence>
<dbReference type="GO" id="GO:1902201">
    <property type="term" value="P:negative regulation of bacterial-type flagellum-dependent cell motility"/>
    <property type="evidence" value="ECO:0007669"/>
    <property type="project" value="TreeGrafter"/>
</dbReference>
<dbReference type="InterPro" id="IPR043128">
    <property type="entry name" value="Rev_trsase/Diguanyl_cyclase"/>
</dbReference>
<dbReference type="NCBIfam" id="TIGR00254">
    <property type="entry name" value="GGDEF"/>
    <property type="match status" value="1"/>
</dbReference>
<dbReference type="SMART" id="SM00267">
    <property type="entry name" value="GGDEF"/>
    <property type="match status" value="1"/>
</dbReference>
<comment type="caution">
    <text evidence="2">The sequence shown here is derived from an EMBL/GenBank/DDBJ whole genome shotgun (WGS) entry which is preliminary data.</text>
</comment>
<dbReference type="EMBL" id="LAZR01052647">
    <property type="protein sequence ID" value="KKK82493.1"/>
    <property type="molecule type" value="Genomic_DNA"/>
</dbReference>
<sequence length="298" mass="34038">YDEASDEMYFGAAKGFSEGFMKAQVWRIRKGGLIEQILNADEPVIVSDSKNYEYFNSPTLVKEKIKSLIAVPLKTEGKIQGILFVDDFKVRDFDEAELSILSLLGNMAALAIQKTKILESTKQLAITDELTHLYNLRHFLDRLDKEINRSKRYHRPVSLAMIDIDFFKKYNDNFGHQEGNKVLKKVALIIQKQTRDNDVVARFGGEEFSVIMPETNAKRAHQYAERARKKVETELCEDKFGECVTISIGVASFPHDAENATDLLERADEALYAAKKDGRNKVKSCKLDKQLELYDEKL</sequence>
<dbReference type="Pfam" id="PF00990">
    <property type="entry name" value="GGDEF"/>
    <property type="match status" value="1"/>
</dbReference>
<dbReference type="GO" id="GO:0052621">
    <property type="term" value="F:diguanylate cyclase activity"/>
    <property type="evidence" value="ECO:0007669"/>
    <property type="project" value="TreeGrafter"/>
</dbReference>
<dbReference type="InterPro" id="IPR003018">
    <property type="entry name" value="GAF"/>
</dbReference>
<dbReference type="CDD" id="cd01949">
    <property type="entry name" value="GGDEF"/>
    <property type="match status" value="1"/>
</dbReference>
<evidence type="ECO:0000259" key="1">
    <source>
        <dbReference type="PROSITE" id="PS50887"/>
    </source>
</evidence>
<dbReference type="FunFam" id="3.30.70.270:FF:000001">
    <property type="entry name" value="Diguanylate cyclase domain protein"/>
    <property type="match status" value="1"/>
</dbReference>
<dbReference type="PROSITE" id="PS50887">
    <property type="entry name" value="GGDEF"/>
    <property type="match status" value="1"/>
</dbReference>
<dbReference type="InterPro" id="IPR029016">
    <property type="entry name" value="GAF-like_dom_sf"/>
</dbReference>